<feature type="compositionally biased region" description="Basic and acidic residues" evidence="1">
    <location>
        <begin position="42"/>
        <end position="59"/>
    </location>
</feature>
<comment type="caution">
    <text evidence="3">The sequence shown here is derived from an EMBL/GenBank/DDBJ whole genome shotgun (WGS) entry which is preliminary data.</text>
</comment>
<dbReference type="SUPFAM" id="SSF52266">
    <property type="entry name" value="SGNH hydrolase"/>
    <property type="match status" value="1"/>
</dbReference>
<dbReference type="Pfam" id="PF13472">
    <property type="entry name" value="Lipase_GDSL_2"/>
    <property type="match status" value="1"/>
</dbReference>
<dbReference type="InterPro" id="IPR013830">
    <property type="entry name" value="SGNH_hydro"/>
</dbReference>
<name>A0ABS1J2T0_9FIRM</name>
<reference evidence="3 4" key="1">
    <citation type="submission" date="2021-01" db="EMBL/GenBank/DDBJ databases">
        <title>Isolation and description of Catonella massiliensis sp. nov., a novel Catonella species, isolated from a stable periodontitis subject.</title>
        <authorList>
            <person name="Antezack A."/>
            <person name="Boxberger M."/>
            <person name="La Scola B."/>
            <person name="Monnet-Corti V."/>
        </authorList>
    </citation>
    <scope>NUCLEOTIDE SEQUENCE [LARGE SCALE GENOMIC DNA]</scope>
    <source>
        <strain evidence="3 4">Marseille-Q4567</strain>
    </source>
</reference>
<feature type="compositionally biased region" description="Polar residues" evidence="1">
    <location>
        <begin position="62"/>
        <end position="75"/>
    </location>
</feature>
<evidence type="ECO:0000313" key="4">
    <source>
        <dbReference type="Proteomes" id="UP000604730"/>
    </source>
</evidence>
<keyword evidence="4" id="KW-1185">Reference proteome</keyword>
<evidence type="ECO:0000313" key="3">
    <source>
        <dbReference type="EMBL" id="MBK5898461.1"/>
    </source>
</evidence>
<dbReference type="InterPro" id="IPR036514">
    <property type="entry name" value="SGNH_hydro_sf"/>
</dbReference>
<feature type="domain" description="SGNH hydrolase-type esterase" evidence="2">
    <location>
        <begin position="93"/>
        <end position="258"/>
    </location>
</feature>
<gene>
    <name evidence="3" type="ORF">JJN12_11820</name>
</gene>
<dbReference type="Proteomes" id="UP000604730">
    <property type="component" value="Unassembled WGS sequence"/>
</dbReference>
<dbReference type="RefSeq" id="WP_208429879.1">
    <property type="nucleotide sequence ID" value="NZ_JAEPRJ010000001.1"/>
</dbReference>
<protein>
    <recommendedName>
        <fullName evidence="2">SGNH hydrolase-type esterase domain-containing protein</fullName>
    </recommendedName>
</protein>
<proteinExistence type="predicted"/>
<organism evidence="3 4">
    <name type="scientific">Catonella massiliensis</name>
    <dbReference type="NCBI Taxonomy" id="2799636"/>
    <lineage>
        <taxon>Bacteria</taxon>
        <taxon>Bacillati</taxon>
        <taxon>Bacillota</taxon>
        <taxon>Clostridia</taxon>
        <taxon>Lachnospirales</taxon>
        <taxon>Lachnospiraceae</taxon>
        <taxon>Catonella</taxon>
    </lineage>
</organism>
<accession>A0ABS1J2T0</accession>
<dbReference type="EMBL" id="JAEPRJ010000001">
    <property type="protein sequence ID" value="MBK5898461.1"/>
    <property type="molecule type" value="Genomic_DNA"/>
</dbReference>
<evidence type="ECO:0000256" key="1">
    <source>
        <dbReference type="SAM" id="MobiDB-lite"/>
    </source>
</evidence>
<feature type="region of interest" description="Disordered" evidence="1">
    <location>
        <begin position="42"/>
        <end position="77"/>
    </location>
</feature>
<evidence type="ECO:0000259" key="2">
    <source>
        <dbReference type="Pfam" id="PF13472"/>
    </source>
</evidence>
<sequence>MKKKIKVILIALLITVLLELIALVGFKAYQIINASLNQDVSEDTKDETKDKKEDGKNDKSSALISSTPATSSSVTGEPELGPVDISYFDDALFLGDSRTVGLRAFGSFTNSSYFAKTGISVNSFFIYPALDEETGLTLTQTLLQRQYKKIYIMIGVNDAAIVPIEDFEAQFFDAIRQIQELQPNAVIYIQSILGVTKNKELGDPYHYNNASVLARNELLKSRCDGKSLIYLDVFSVFSDYEGYLDSLYSNDGLHLNSSDYAAWCDYLLAHGLPVE</sequence>
<dbReference type="Gene3D" id="3.40.50.1110">
    <property type="entry name" value="SGNH hydrolase"/>
    <property type="match status" value="1"/>
</dbReference>